<dbReference type="KEGG" id="tpsc:RBB77_18760"/>
<evidence type="ECO:0000259" key="3">
    <source>
        <dbReference type="Pfam" id="PF13439"/>
    </source>
</evidence>
<dbReference type="Gene3D" id="3.40.50.2000">
    <property type="entry name" value="Glycogen Phosphorylase B"/>
    <property type="match status" value="2"/>
</dbReference>
<dbReference type="GO" id="GO:0016757">
    <property type="term" value="F:glycosyltransferase activity"/>
    <property type="evidence" value="ECO:0007669"/>
    <property type="project" value="UniProtKB-KW"/>
</dbReference>
<dbReference type="Pfam" id="PF13439">
    <property type="entry name" value="Glyco_transf_4"/>
    <property type="match status" value="1"/>
</dbReference>
<dbReference type="GO" id="GO:0009103">
    <property type="term" value="P:lipopolysaccharide biosynthetic process"/>
    <property type="evidence" value="ECO:0007669"/>
    <property type="project" value="TreeGrafter"/>
</dbReference>
<dbReference type="SUPFAM" id="SSF53756">
    <property type="entry name" value="UDP-Glycosyltransferase/glycogen phosphorylase"/>
    <property type="match status" value="1"/>
</dbReference>
<reference evidence="4" key="1">
    <citation type="submission" date="2023-08" db="EMBL/GenBank/DDBJ databases">
        <authorList>
            <person name="Messyasz A."/>
            <person name="Mannisto M.K."/>
            <person name="Kerkhof L.J."/>
            <person name="Haggblom M."/>
        </authorList>
    </citation>
    <scope>NUCLEOTIDE SEQUENCE</scope>
    <source>
        <strain evidence="4">X5P6</strain>
    </source>
</reference>
<dbReference type="EMBL" id="CP132942">
    <property type="protein sequence ID" value="XCB32461.1"/>
    <property type="molecule type" value="Genomic_DNA"/>
</dbReference>
<dbReference type="CDD" id="cd03801">
    <property type="entry name" value="GT4_PimA-like"/>
    <property type="match status" value="1"/>
</dbReference>
<dbReference type="EC" id="2.4.-.-" evidence="4"/>
<evidence type="ECO:0000313" key="4">
    <source>
        <dbReference type="EMBL" id="XCB32461.1"/>
    </source>
</evidence>
<gene>
    <name evidence="4" type="ORF">RBB77_18760</name>
</gene>
<name>A0AAU7ZNE4_9BACT</name>
<feature type="domain" description="Glycosyltransferase subfamily 4-like N-terminal" evidence="3">
    <location>
        <begin position="79"/>
        <end position="206"/>
    </location>
</feature>
<dbReference type="PANTHER" id="PTHR46401">
    <property type="entry name" value="GLYCOSYLTRANSFERASE WBBK-RELATED"/>
    <property type="match status" value="1"/>
</dbReference>
<organism evidence="4">
    <name type="scientific">Tunturiibacter psychrotolerans</name>
    <dbReference type="NCBI Taxonomy" id="3069686"/>
    <lineage>
        <taxon>Bacteria</taxon>
        <taxon>Pseudomonadati</taxon>
        <taxon>Acidobacteriota</taxon>
        <taxon>Terriglobia</taxon>
        <taxon>Terriglobales</taxon>
        <taxon>Acidobacteriaceae</taxon>
        <taxon>Tunturiibacter</taxon>
    </lineage>
</organism>
<keyword evidence="1 4" id="KW-0808">Transferase</keyword>
<accession>A0AAU7ZNE4</accession>
<evidence type="ECO:0000259" key="2">
    <source>
        <dbReference type="Pfam" id="PF00534"/>
    </source>
</evidence>
<proteinExistence type="predicted"/>
<feature type="domain" description="Glycosyl transferase family 1" evidence="2">
    <location>
        <begin position="219"/>
        <end position="395"/>
    </location>
</feature>
<dbReference type="PANTHER" id="PTHR46401:SF2">
    <property type="entry name" value="GLYCOSYLTRANSFERASE WBBK-RELATED"/>
    <property type="match status" value="1"/>
</dbReference>
<dbReference type="InterPro" id="IPR001296">
    <property type="entry name" value="Glyco_trans_1"/>
</dbReference>
<dbReference type="AlphaFoldDB" id="A0AAU7ZNE4"/>
<keyword evidence="4" id="KW-0328">Glycosyltransferase</keyword>
<protein>
    <submittedName>
        <fullName evidence="4">Glycosyltransferase family 4 protein</fullName>
        <ecNumber evidence="4">2.4.-.-</ecNumber>
    </submittedName>
</protein>
<dbReference type="Pfam" id="PF00534">
    <property type="entry name" value="Glycos_transf_1"/>
    <property type="match status" value="1"/>
</dbReference>
<evidence type="ECO:0000256" key="1">
    <source>
        <dbReference type="ARBA" id="ARBA00022679"/>
    </source>
</evidence>
<dbReference type="RefSeq" id="WP_353063309.1">
    <property type="nucleotide sequence ID" value="NZ_CP132942.1"/>
</dbReference>
<sequence>MNTDSDKSDETVDELPAFTTHEISREISVALLTGGGDRPYAFGLATALISKVPTLDLIGSDELDCPEFQNNPGVKFLNLRGNQRPDTSLARKILRVSIYYAKLIRYASSSQPRIFHILWNNKFIFLDRTLLTLYYRLLGKKIAFTVHNVNAGRRDSRDTWLNRLTLRIQYRLVHHIFVHTKKMKLELIEEFGVKPTRVTVIPFGINNAVPNTRLTPSDAKKQLGIRHDKKTVLFFGNIAPYKGLEHLVAAFRLLLGHDENYRLIIAGKPNNCERYWKSIHEDISENVAKGRVILRPEFIPDCETELYFKAADVFVLPYRHIYQSGVLFLGYSFGLPVLAADVGSLKDEIVEGSTGFAFRPEDPVALAVVIEQYFASDLYVDLNVRRRQIREYATERHSWDVVAQTTMKVYADLLRIPFPEKSANCELSNASPDANASS</sequence>
<reference evidence="4" key="2">
    <citation type="journal article" date="2024" name="Environ. Microbiol.">
        <title>Genome analysis and description of Tunturibacter gen. nov. expands the diversity of Terriglobia in tundra soils.</title>
        <authorList>
            <person name="Messyasz A."/>
            <person name="Mannisto M.K."/>
            <person name="Kerkhof L.J."/>
            <person name="Haggblom M.M."/>
        </authorList>
    </citation>
    <scope>NUCLEOTIDE SEQUENCE</scope>
    <source>
        <strain evidence="4">X5P6</strain>
    </source>
</reference>
<dbReference type="InterPro" id="IPR028098">
    <property type="entry name" value="Glyco_trans_4-like_N"/>
</dbReference>